<evidence type="ECO:0000313" key="2">
    <source>
        <dbReference type="Proteomes" id="UP000504634"/>
    </source>
</evidence>
<dbReference type="GeneID" id="115629416"/>
<feature type="region of interest" description="Disordered" evidence="1">
    <location>
        <begin position="175"/>
        <end position="252"/>
    </location>
</feature>
<sequence length="509" mass="56780">MGDFCKRELGESPSAIVKSEIANPDDNIVTPPYVGEIGGQNCDVEPELGTVHCSAGWDSDEDGAQPPPLRLENDATNRNGHNNDAKIPQIPLQKVEKVDGLPDDYFDSLIEDGISFEPINNSFAKREDLDDMDLLPVQVSEVPQESVKIPEEGEIIDDDALEALYKQRNKELEKLKKITSKKNKKCKTKDGRKKRRRSRSPDLSRKNHKRMRGHSSEDENTNNLNSRFYQDPRSSSGLNLIPIPKNDHTNDSDLCLPAPKGELTVKLRKLDNLLDGPPTQPTAPLTVREKRALAVERVTKLLTLIRLKSTKAPETEFLVVDTISKLPESKSYMNQGIFENPSPICNNFNVMYKFNSIAGQRFSLAKWGLEELPAATTELLRLTGIDAARLKELQLSTKLSQRILKLKERAAANANSSNMDDFTTSLSANASTQTEIRTKDAQVQARLESSSAFWSNPDFDETRMTQLQANVMYTLQALCKSVPNAASAGKLYKLLHPALSLIRSPERNS</sequence>
<reference evidence="3" key="1">
    <citation type="submission" date="2025-08" db="UniProtKB">
        <authorList>
            <consortium name="RefSeq"/>
        </authorList>
    </citation>
    <scope>IDENTIFICATION</scope>
    <source>
        <strain evidence="3">11010-0011.00</strain>
        <tissue evidence="3">Whole body</tissue>
    </source>
</reference>
<feature type="region of interest" description="Disordered" evidence="1">
    <location>
        <begin position="53"/>
        <end position="90"/>
    </location>
</feature>
<name>A0A6J2U1G7_DROLE</name>
<dbReference type="OrthoDB" id="7873147at2759"/>
<evidence type="ECO:0000313" key="3">
    <source>
        <dbReference type="RefSeq" id="XP_030381735.1"/>
    </source>
</evidence>
<organism evidence="2 3">
    <name type="scientific">Drosophila lebanonensis</name>
    <name type="common">Fruit fly</name>
    <name type="synonym">Scaptodrosophila lebanonensis</name>
    <dbReference type="NCBI Taxonomy" id="7225"/>
    <lineage>
        <taxon>Eukaryota</taxon>
        <taxon>Metazoa</taxon>
        <taxon>Ecdysozoa</taxon>
        <taxon>Arthropoda</taxon>
        <taxon>Hexapoda</taxon>
        <taxon>Insecta</taxon>
        <taxon>Pterygota</taxon>
        <taxon>Neoptera</taxon>
        <taxon>Endopterygota</taxon>
        <taxon>Diptera</taxon>
        <taxon>Brachycera</taxon>
        <taxon>Muscomorpha</taxon>
        <taxon>Ephydroidea</taxon>
        <taxon>Drosophilidae</taxon>
        <taxon>Scaptodrosophila</taxon>
    </lineage>
</organism>
<gene>
    <name evidence="3" type="primary">LOC115629416</name>
</gene>
<protein>
    <submittedName>
        <fullName evidence="3">Protein panoramix</fullName>
    </submittedName>
</protein>
<dbReference type="AlphaFoldDB" id="A0A6J2U1G7"/>
<evidence type="ECO:0000256" key="1">
    <source>
        <dbReference type="SAM" id="MobiDB-lite"/>
    </source>
</evidence>
<dbReference type="RefSeq" id="XP_030381735.1">
    <property type="nucleotide sequence ID" value="XM_030525875.1"/>
</dbReference>
<keyword evidence="2" id="KW-1185">Reference proteome</keyword>
<feature type="compositionally biased region" description="Polar residues" evidence="1">
    <location>
        <begin position="221"/>
        <end position="238"/>
    </location>
</feature>
<proteinExistence type="predicted"/>
<feature type="compositionally biased region" description="Basic residues" evidence="1">
    <location>
        <begin position="177"/>
        <end position="198"/>
    </location>
</feature>
<accession>A0A6J2U1G7</accession>
<dbReference type="Proteomes" id="UP000504634">
    <property type="component" value="Unplaced"/>
</dbReference>